<evidence type="ECO:0000313" key="9">
    <source>
        <dbReference type="Proteomes" id="UP000242592"/>
    </source>
</evidence>
<dbReference type="GO" id="GO:0006282">
    <property type="term" value="P:regulation of DNA repair"/>
    <property type="evidence" value="ECO:0007669"/>
    <property type="project" value="UniProtKB-UniRule"/>
</dbReference>
<dbReference type="InterPro" id="IPR053924">
    <property type="entry name" value="RecX_HTH_2nd"/>
</dbReference>
<keyword evidence="9" id="KW-1185">Reference proteome</keyword>
<dbReference type="Gene3D" id="1.10.10.10">
    <property type="entry name" value="Winged helix-like DNA-binding domain superfamily/Winged helix DNA-binding domain"/>
    <property type="match status" value="2"/>
</dbReference>
<feature type="domain" description="RecX second three-helical" evidence="6">
    <location>
        <begin position="55"/>
        <end position="96"/>
    </location>
</feature>
<protein>
    <recommendedName>
        <fullName evidence="3 5">Regulatory protein RecX</fullName>
    </recommendedName>
</protein>
<dbReference type="GO" id="GO:0005737">
    <property type="term" value="C:cytoplasm"/>
    <property type="evidence" value="ECO:0007669"/>
    <property type="project" value="UniProtKB-SubCell"/>
</dbReference>
<dbReference type="PANTHER" id="PTHR33602:SF1">
    <property type="entry name" value="REGULATORY PROTEIN RECX FAMILY PROTEIN"/>
    <property type="match status" value="1"/>
</dbReference>
<evidence type="ECO:0000259" key="7">
    <source>
        <dbReference type="Pfam" id="PF21982"/>
    </source>
</evidence>
<comment type="function">
    <text evidence="5">Modulates RecA activity.</text>
</comment>
<comment type="similarity">
    <text evidence="2 5">Belongs to the RecX family.</text>
</comment>
<dbReference type="PANTHER" id="PTHR33602">
    <property type="entry name" value="REGULATORY PROTEIN RECX FAMILY PROTEIN"/>
    <property type="match status" value="1"/>
</dbReference>
<evidence type="ECO:0000256" key="2">
    <source>
        <dbReference type="ARBA" id="ARBA00009695"/>
    </source>
</evidence>
<dbReference type="Pfam" id="PF02631">
    <property type="entry name" value="RecX_HTH2"/>
    <property type="match status" value="1"/>
</dbReference>
<evidence type="ECO:0000256" key="3">
    <source>
        <dbReference type="ARBA" id="ARBA00018111"/>
    </source>
</evidence>
<organism evidence="8 9">
    <name type="scientific">Thermosipho atlanticus DSM 15807</name>
    <dbReference type="NCBI Taxonomy" id="1123380"/>
    <lineage>
        <taxon>Bacteria</taxon>
        <taxon>Thermotogati</taxon>
        <taxon>Thermotogota</taxon>
        <taxon>Thermotogae</taxon>
        <taxon>Thermotogales</taxon>
        <taxon>Fervidobacteriaceae</taxon>
        <taxon>Thermosipho</taxon>
    </lineage>
</organism>
<reference evidence="9" key="1">
    <citation type="submission" date="2016-11" db="EMBL/GenBank/DDBJ databases">
        <authorList>
            <person name="Varghese N."/>
            <person name="Submissions S."/>
        </authorList>
    </citation>
    <scope>NUCLEOTIDE SEQUENCE [LARGE SCALE GENOMIC DNA]</scope>
    <source>
        <strain evidence="9">DSM 15807</strain>
    </source>
</reference>
<dbReference type="STRING" id="1123380.SAMN02745199_1613"/>
<dbReference type="HAMAP" id="MF_01114">
    <property type="entry name" value="RecX"/>
    <property type="match status" value="1"/>
</dbReference>
<keyword evidence="4 5" id="KW-0963">Cytoplasm</keyword>
<dbReference type="Proteomes" id="UP000242592">
    <property type="component" value="Unassembled WGS sequence"/>
</dbReference>
<dbReference type="OrthoDB" id="9794014at2"/>
<evidence type="ECO:0000256" key="4">
    <source>
        <dbReference type="ARBA" id="ARBA00022490"/>
    </source>
</evidence>
<dbReference type="AlphaFoldDB" id="A0A1M5U474"/>
<evidence type="ECO:0000313" key="8">
    <source>
        <dbReference type="EMBL" id="SHH57827.1"/>
    </source>
</evidence>
<evidence type="ECO:0000259" key="6">
    <source>
        <dbReference type="Pfam" id="PF02631"/>
    </source>
</evidence>
<dbReference type="Pfam" id="PF21982">
    <property type="entry name" value="RecX_HTH1"/>
    <property type="match status" value="1"/>
</dbReference>
<comment type="subcellular location">
    <subcellularLocation>
        <location evidence="1 5">Cytoplasm</location>
    </subcellularLocation>
</comment>
<feature type="domain" description="RecX first three-helical" evidence="7">
    <location>
        <begin position="11"/>
        <end position="48"/>
    </location>
</feature>
<dbReference type="InterPro" id="IPR003783">
    <property type="entry name" value="Regulatory_RecX"/>
</dbReference>
<gene>
    <name evidence="5" type="primary">recX</name>
    <name evidence="8" type="ORF">SAMN02745199_1613</name>
</gene>
<evidence type="ECO:0000256" key="1">
    <source>
        <dbReference type="ARBA" id="ARBA00004496"/>
    </source>
</evidence>
<accession>A0A1M5U474</accession>
<dbReference type="InterPro" id="IPR036388">
    <property type="entry name" value="WH-like_DNA-bd_sf"/>
</dbReference>
<dbReference type="RefSeq" id="WP_073073955.1">
    <property type="nucleotide sequence ID" value="NZ_FQXN01000008.1"/>
</dbReference>
<sequence length="133" mass="15981">MKRKKQRNPINDALRLLKYRIRSENELRFRLKEKGYESEEIEKTISYLKEKGFIDDEKFAYLYVYDSLTLHKKGPFRIKLELKKLGVDEYIIEDAIKKVLEEVDLEEIKKEITKGMDEKKARELLYRKGFGGE</sequence>
<proteinExistence type="inferred from homology"/>
<dbReference type="EMBL" id="FQXN01000008">
    <property type="protein sequence ID" value="SHH57827.1"/>
    <property type="molecule type" value="Genomic_DNA"/>
</dbReference>
<dbReference type="InterPro" id="IPR053926">
    <property type="entry name" value="RecX_HTH_1st"/>
</dbReference>
<evidence type="ECO:0000256" key="5">
    <source>
        <dbReference type="HAMAP-Rule" id="MF_01114"/>
    </source>
</evidence>
<name>A0A1M5U474_9BACT</name>